<evidence type="ECO:0000259" key="2">
    <source>
        <dbReference type="Pfam" id="PF07726"/>
    </source>
</evidence>
<accession>A0A1M5L7Z1</accession>
<dbReference type="InterPro" id="IPR041628">
    <property type="entry name" value="ChlI/MoxR_AAA_lid"/>
</dbReference>
<dbReference type="InterPro" id="IPR011703">
    <property type="entry name" value="ATPase_AAA-3"/>
</dbReference>
<organism evidence="4 5">
    <name type="scientific">Jatrophihabitans endophyticus</name>
    <dbReference type="NCBI Taxonomy" id="1206085"/>
    <lineage>
        <taxon>Bacteria</taxon>
        <taxon>Bacillati</taxon>
        <taxon>Actinomycetota</taxon>
        <taxon>Actinomycetes</taxon>
        <taxon>Jatrophihabitantales</taxon>
        <taxon>Jatrophihabitantaceae</taxon>
        <taxon>Jatrophihabitans</taxon>
    </lineage>
</organism>
<dbReference type="EMBL" id="FQVU01000003">
    <property type="protein sequence ID" value="SHG61234.1"/>
    <property type="molecule type" value="Genomic_DNA"/>
</dbReference>
<dbReference type="CDD" id="cd00009">
    <property type="entry name" value="AAA"/>
    <property type="match status" value="1"/>
</dbReference>
<evidence type="ECO:0000256" key="1">
    <source>
        <dbReference type="SAM" id="MobiDB-lite"/>
    </source>
</evidence>
<dbReference type="PANTHER" id="PTHR42759">
    <property type="entry name" value="MOXR FAMILY PROTEIN"/>
    <property type="match status" value="1"/>
</dbReference>
<gene>
    <name evidence="4" type="ORF">SAMN05443575_2381</name>
</gene>
<dbReference type="Pfam" id="PF17863">
    <property type="entry name" value="AAA_lid_2"/>
    <property type="match status" value="1"/>
</dbReference>
<dbReference type="Proteomes" id="UP000186132">
    <property type="component" value="Unassembled WGS sequence"/>
</dbReference>
<dbReference type="PANTHER" id="PTHR42759:SF5">
    <property type="entry name" value="METHANOL DEHYDROGENASE REGULATOR"/>
    <property type="match status" value="1"/>
</dbReference>
<dbReference type="SUPFAM" id="SSF52540">
    <property type="entry name" value="P-loop containing nucleoside triphosphate hydrolases"/>
    <property type="match status" value="1"/>
</dbReference>
<keyword evidence="5" id="KW-1185">Reference proteome</keyword>
<dbReference type="InterPro" id="IPR027417">
    <property type="entry name" value="P-loop_NTPase"/>
</dbReference>
<dbReference type="GO" id="GO:0005524">
    <property type="term" value="F:ATP binding"/>
    <property type="evidence" value="ECO:0007669"/>
    <property type="project" value="InterPro"/>
</dbReference>
<dbReference type="PIRSF" id="PIRSF002849">
    <property type="entry name" value="AAA_ATPase_chaperone_MoxR_prd"/>
    <property type="match status" value="1"/>
</dbReference>
<dbReference type="InterPro" id="IPR050764">
    <property type="entry name" value="CbbQ/NirQ/NorQ/GpvN"/>
</dbReference>
<proteinExistence type="predicted"/>
<feature type="compositionally biased region" description="Basic and acidic residues" evidence="1">
    <location>
        <begin position="30"/>
        <end position="39"/>
    </location>
</feature>
<feature type="region of interest" description="Disordered" evidence="1">
    <location>
        <begin position="1"/>
        <end position="43"/>
    </location>
</feature>
<feature type="compositionally biased region" description="Basic and acidic residues" evidence="1">
    <location>
        <begin position="1"/>
        <end position="10"/>
    </location>
</feature>
<dbReference type="STRING" id="1206085.SAMN05443575_2381"/>
<reference evidence="4 5" key="1">
    <citation type="submission" date="2016-11" db="EMBL/GenBank/DDBJ databases">
        <authorList>
            <person name="Jaros S."/>
            <person name="Januszkiewicz K."/>
            <person name="Wedrychowicz H."/>
        </authorList>
    </citation>
    <scope>NUCLEOTIDE SEQUENCE [LARGE SCALE GENOMIC DNA]</scope>
    <source>
        <strain evidence="4 5">DSM 45627</strain>
    </source>
</reference>
<name>A0A1M5L7Z1_9ACTN</name>
<dbReference type="AlphaFoldDB" id="A0A1M5L7Z1"/>
<dbReference type="GO" id="GO:0016887">
    <property type="term" value="F:ATP hydrolysis activity"/>
    <property type="evidence" value="ECO:0007669"/>
    <property type="project" value="InterPro"/>
</dbReference>
<evidence type="ECO:0000259" key="3">
    <source>
        <dbReference type="Pfam" id="PF17863"/>
    </source>
</evidence>
<dbReference type="Gene3D" id="3.40.50.300">
    <property type="entry name" value="P-loop containing nucleotide triphosphate hydrolases"/>
    <property type="match status" value="1"/>
</dbReference>
<dbReference type="Gene3D" id="1.10.8.80">
    <property type="entry name" value="Magnesium chelatase subunit I, C-Terminal domain"/>
    <property type="match status" value="1"/>
</dbReference>
<evidence type="ECO:0000313" key="5">
    <source>
        <dbReference type="Proteomes" id="UP000186132"/>
    </source>
</evidence>
<protein>
    <submittedName>
        <fullName evidence="4">MoxR-like ATPase</fullName>
    </submittedName>
</protein>
<evidence type="ECO:0000313" key="4">
    <source>
        <dbReference type="EMBL" id="SHG61234.1"/>
    </source>
</evidence>
<feature type="domain" description="ChlI/MoxR AAA lid" evidence="3">
    <location>
        <begin position="277"/>
        <end position="348"/>
    </location>
</feature>
<feature type="domain" description="ATPase AAA-3" evidence="2">
    <location>
        <begin position="84"/>
        <end position="213"/>
    </location>
</feature>
<sequence length="364" mass="39077">MDHLHDDLHPAGRHAGGPANGSAPGATHRPGSDAGRHGTDGQYRPSVVAVRDAGARIGTNIEQVIEGKHETIRLGLAVLLAEGHLLIEDVPGVGKTTFAKALARSIDCSVRRVQFTPDLLPSDVTGVSVYNAEERDFEFKPGPVFANIVVGDEINRASPKTQAAMLECMAERQVTVDGETYGLESPFMVMATQNPIDMEGTYPLPEAQRDRFTARISMGYPDRRAEVAMLSEHAAVDPLDSLRPVSDATEIRSLIAGVRAVYVSDAIKEYAVDLSEATRRSGDVRLGASPRASLQLLRSAKAWAALGGREYVIPDDLQYLLVPVLAHRLLLTAEAHVAGRSPADLLRRIAQVTPIPGTSPSGSY</sequence>
<dbReference type="Pfam" id="PF07726">
    <property type="entry name" value="AAA_3"/>
    <property type="match status" value="1"/>
</dbReference>